<feature type="domain" description="Glucosamine/galactosamine-6-phosphate isomerase" evidence="1">
    <location>
        <begin position="8"/>
        <end position="230"/>
    </location>
</feature>
<dbReference type="OrthoDB" id="9791139at2"/>
<dbReference type="InterPro" id="IPR004547">
    <property type="entry name" value="Glucosamine6P_isomerase"/>
</dbReference>
<accession>A0A517NPU9</accession>
<dbReference type="GO" id="GO:0004342">
    <property type="term" value="F:glucosamine-6-phosphate deaminase activity"/>
    <property type="evidence" value="ECO:0007669"/>
    <property type="project" value="UniProtKB-EC"/>
</dbReference>
<dbReference type="PANTHER" id="PTHR11280:SF6">
    <property type="entry name" value="GLUCOSAMINE-6-PHOSPHATE ISOMERASE NAGB"/>
    <property type="match status" value="1"/>
</dbReference>
<dbReference type="EC" id="3.5.99.6" evidence="2"/>
<organism evidence="2 3">
    <name type="scientific">Stieleria marina</name>
    <dbReference type="NCBI Taxonomy" id="1930275"/>
    <lineage>
        <taxon>Bacteria</taxon>
        <taxon>Pseudomonadati</taxon>
        <taxon>Planctomycetota</taxon>
        <taxon>Planctomycetia</taxon>
        <taxon>Pirellulales</taxon>
        <taxon>Pirellulaceae</taxon>
        <taxon>Stieleria</taxon>
    </lineage>
</organism>
<dbReference type="PANTHER" id="PTHR11280">
    <property type="entry name" value="GLUCOSAMINE-6-PHOSPHATE ISOMERASE"/>
    <property type="match status" value="1"/>
</dbReference>
<dbReference type="GO" id="GO:0005975">
    <property type="term" value="P:carbohydrate metabolic process"/>
    <property type="evidence" value="ECO:0007669"/>
    <property type="project" value="InterPro"/>
</dbReference>
<keyword evidence="3" id="KW-1185">Reference proteome</keyword>
<dbReference type="Proteomes" id="UP000319817">
    <property type="component" value="Chromosome"/>
</dbReference>
<gene>
    <name evidence="2" type="primary">nagB_1</name>
    <name evidence="2" type="ORF">K239x_10840</name>
</gene>
<dbReference type="CDD" id="cd01399">
    <property type="entry name" value="GlcN6P_deaminase"/>
    <property type="match status" value="1"/>
</dbReference>
<dbReference type="InterPro" id="IPR006148">
    <property type="entry name" value="Glc/Gal-6P_isomerase"/>
</dbReference>
<dbReference type="SUPFAM" id="SSF100950">
    <property type="entry name" value="NagB/RpiA/CoA transferase-like"/>
    <property type="match status" value="1"/>
</dbReference>
<name>A0A517NPU9_9BACT</name>
<dbReference type="AlphaFoldDB" id="A0A517NPU9"/>
<dbReference type="RefSeq" id="WP_145416639.1">
    <property type="nucleotide sequence ID" value="NZ_CP036526.1"/>
</dbReference>
<dbReference type="InterPro" id="IPR037171">
    <property type="entry name" value="NagB/RpiA_transferase-like"/>
</dbReference>
<evidence type="ECO:0000313" key="3">
    <source>
        <dbReference type="Proteomes" id="UP000319817"/>
    </source>
</evidence>
<reference evidence="2 3" key="1">
    <citation type="submission" date="2019-02" db="EMBL/GenBank/DDBJ databases">
        <title>Deep-cultivation of Planctomycetes and their phenomic and genomic characterization uncovers novel biology.</title>
        <authorList>
            <person name="Wiegand S."/>
            <person name="Jogler M."/>
            <person name="Boedeker C."/>
            <person name="Pinto D."/>
            <person name="Vollmers J."/>
            <person name="Rivas-Marin E."/>
            <person name="Kohn T."/>
            <person name="Peeters S.H."/>
            <person name="Heuer A."/>
            <person name="Rast P."/>
            <person name="Oberbeckmann S."/>
            <person name="Bunk B."/>
            <person name="Jeske O."/>
            <person name="Meyerdierks A."/>
            <person name="Storesund J.E."/>
            <person name="Kallscheuer N."/>
            <person name="Luecker S."/>
            <person name="Lage O.M."/>
            <person name="Pohl T."/>
            <person name="Merkel B.J."/>
            <person name="Hornburger P."/>
            <person name="Mueller R.-W."/>
            <person name="Bruemmer F."/>
            <person name="Labrenz M."/>
            <person name="Spormann A.M."/>
            <person name="Op den Camp H."/>
            <person name="Overmann J."/>
            <person name="Amann R."/>
            <person name="Jetten M.S.M."/>
            <person name="Mascher T."/>
            <person name="Medema M.H."/>
            <person name="Devos D.P."/>
            <person name="Kaster A.-K."/>
            <person name="Ovreas L."/>
            <person name="Rohde M."/>
            <person name="Galperin M.Y."/>
            <person name="Jogler C."/>
        </authorList>
    </citation>
    <scope>NUCLEOTIDE SEQUENCE [LARGE SCALE GENOMIC DNA]</scope>
    <source>
        <strain evidence="2 3">K23_9</strain>
    </source>
</reference>
<dbReference type="GO" id="GO:0019262">
    <property type="term" value="P:N-acetylneuraminate catabolic process"/>
    <property type="evidence" value="ECO:0007669"/>
    <property type="project" value="TreeGrafter"/>
</dbReference>
<dbReference type="GO" id="GO:0006046">
    <property type="term" value="P:N-acetylglucosamine catabolic process"/>
    <property type="evidence" value="ECO:0007669"/>
    <property type="project" value="TreeGrafter"/>
</dbReference>
<dbReference type="GO" id="GO:0005737">
    <property type="term" value="C:cytoplasm"/>
    <property type="evidence" value="ECO:0007669"/>
    <property type="project" value="TreeGrafter"/>
</dbReference>
<keyword evidence="2" id="KW-0378">Hydrolase</keyword>
<evidence type="ECO:0000313" key="2">
    <source>
        <dbReference type="EMBL" id="QDT09139.1"/>
    </source>
</evidence>
<evidence type="ECO:0000259" key="1">
    <source>
        <dbReference type="Pfam" id="PF01182"/>
    </source>
</evidence>
<dbReference type="Pfam" id="PF01182">
    <property type="entry name" value="Glucosamine_iso"/>
    <property type="match status" value="1"/>
</dbReference>
<proteinExistence type="predicted"/>
<dbReference type="EMBL" id="CP036526">
    <property type="protein sequence ID" value="QDT09139.1"/>
    <property type="molecule type" value="Genomic_DNA"/>
</dbReference>
<dbReference type="GO" id="GO:0042802">
    <property type="term" value="F:identical protein binding"/>
    <property type="evidence" value="ECO:0007669"/>
    <property type="project" value="TreeGrafter"/>
</dbReference>
<dbReference type="GO" id="GO:0006043">
    <property type="term" value="P:glucosamine catabolic process"/>
    <property type="evidence" value="ECO:0007669"/>
    <property type="project" value="TreeGrafter"/>
</dbReference>
<dbReference type="Gene3D" id="3.40.50.1360">
    <property type="match status" value="1"/>
</dbReference>
<protein>
    <submittedName>
        <fullName evidence="2">Glucosamine-6-phosphate deaminase 1</fullName>
        <ecNumber evidence="2">3.5.99.6</ecNumber>
    </submittedName>
</protein>
<sequence length="253" mass="27254">MHTILTADSESMGRVAANLAAKALKEAIEERGQANLIVATGASQFEVLGHLVAAEGIDWSKVHGFHLDEYVGLSIEHPASFCRYLKERFVDHVNLAAFHYLSGDKDPQKTIASVGVILSKTAIDVALVGIGENGHLAFNDPPADFETEEPYLIVELDLPCREQQVGEGWFASLTDVPTHAISMSIRQIMKTASIICSVPDRRKADAVKATLEGDVCPEVPASILNDHAATTLVIDLAAASKLSASTRNQIEEL</sequence>